<evidence type="ECO:0000256" key="2">
    <source>
        <dbReference type="SAM" id="SignalP"/>
    </source>
</evidence>
<organism evidence="3 4">
    <name type="scientific">Candidatus Phaeomarinibacter ectocarpi</name>
    <dbReference type="NCBI Taxonomy" id="1458461"/>
    <lineage>
        <taxon>Bacteria</taxon>
        <taxon>Pseudomonadati</taxon>
        <taxon>Pseudomonadota</taxon>
        <taxon>Alphaproteobacteria</taxon>
        <taxon>Hyphomicrobiales</taxon>
        <taxon>Parvibaculaceae</taxon>
        <taxon>Candidatus Phaeomarinibacter</taxon>
    </lineage>
</organism>
<dbReference type="Proteomes" id="UP000032160">
    <property type="component" value="Chromosome I"/>
</dbReference>
<accession>X5MN72</accession>
<dbReference type="SUPFAM" id="SSF103515">
    <property type="entry name" value="Autotransporter"/>
    <property type="match status" value="1"/>
</dbReference>
<feature type="region of interest" description="Disordered" evidence="1">
    <location>
        <begin position="111"/>
        <end position="132"/>
    </location>
</feature>
<evidence type="ECO:0000313" key="3">
    <source>
        <dbReference type="EMBL" id="CDO61045.1"/>
    </source>
</evidence>
<dbReference type="Gene3D" id="2.40.128.130">
    <property type="entry name" value="Autotransporter beta-domain"/>
    <property type="match status" value="1"/>
</dbReference>
<dbReference type="KEGG" id="pect:BN1012_Phect2832"/>
<keyword evidence="4" id="KW-1185">Reference proteome</keyword>
<dbReference type="InterPro" id="IPR036709">
    <property type="entry name" value="Autotransporte_beta_dom_sf"/>
</dbReference>
<evidence type="ECO:0000256" key="1">
    <source>
        <dbReference type="SAM" id="MobiDB-lite"/>
    </source>
</evidence>
<feature type="chain" id="PRO_5004959004" evidence="2">
    <location>
        <begin position="22"/>
        <end position="468"/>
    </location>
</feature>
<dbReference type="STRING" id="1458461.BN1012_Phect2832"/>
<feature type="compositionally biased region" description="Basic and acidic residues" evidence="1">
    <location>
        <begin position="111"/>
        <end position="130"/>
    </location>
</feature>
<keyword evidence="2" id="KW-0732">Signal</keyword>
<name>X5MN72_9HYPH</name>
<dbReference type="EMBL" id="HG966617">
    <property type="protein sequence ID" value="CDO61045.1"/>
    <property type="molecule type" value="Genomic_DNA"/>
</dbReference>
<dbReference type="AlphaFoldDB" id="X5MN72"/>
<sequence length="468" mass="50265">MRNAVSSAAILVSLIAFTAQAASEEPFQIPGTYIQSTNAETARRISWIIADLDSAIAACDRGAYDQALAKADELKVLLADAYENVREPLRRSYLRSNDPFWKDLRPLDESEAAAEREVSVPDYGDVRSRSSDPQGDIALDISIIDQVVETRPFPQTCETPPRPSLAIVDVGVTLGRVSYKVGGLLGTETLAGARTLNVVKPDEDGTVYGASGSAAYMFALSEFLNAFVAGGYFGSSASIESTLPDFDPAGDRLLIVGTGDPNSANRSGFSLNSFGGLNRVTNVMSSSHLEWDGAWVKGGLDMPCECLGLTVRPFAGVAFTRSRLEQYQSGNIPGFGRTFRYDTHVKTNTVSPLFGVDLSKSIHPMIALNLSALGSVDVIDAKGSDTLNFTGFNPQSVSLSENDTSFGWRLGTGVTLTEPNTNMSLSFSATYQHSKTAAVTERTGLMPTHIRFDDAKFLTGSANLRLTF</sequence>
<dbReference type="HOGENOM" id="CLU_583544_0_0_5"/>
<gene>
    <name evidence="3" type="ORF">BN1012_Phect2832</name>
</gene>
<feature type="signal peptide" evidence="2">
    <location>
        <begin position="1"/>
        <end position="21"/>
    </location>
</feature>
<dbReference type="OrthoDB" id="8453392at2"/>
<evidence type="ECO:0000313" key="4">
    <source>
        <dbReference type="Proteomes" id="UP000032160"/>
    </source>
</evidence>
<proteinExistence type="predicted"/>
<dbReference type="RefSeq" id="WP_043948945.1">
    <property type="nucleotide sequence ID" value="NZ_HG966617.1"/>
</dbReference>
<protein>
    <submittedName>
        <fullName evidence="3">Uncharacterized protein</fullName>
    </submittedName>
</protein>
<reference evidence="3 4" key="1">
    <citation type="journal article" date="2014" name="Front. Genet.">
        <title>Genome and metabolic network of "Candidatus Phaeomarinobacter ectocarpi" Ec32, a new candidate genus of Alphaproteobacteria frequently associated with brown algae.</title>
        <authorList>
            <person name="Dittami S.M."/>
            <person name="Barbeyron T."/>
            <person name="Boyen C."/>
            <person name="Cambefort J."/>
            <person name="Collet G."/>
            <person name="Delage L."/>
            <person name="Gobet A."/>
            <person name="Groisillier A."/>
            <person name="Leblanc C."/>
            <person name="Michel G."/>
            <person name="Scornet D."/>
            <person name="Siegel A."/>
            <person name="Tapia J.E."/>
            <person name="Tonon T."/>
        </authorList>
    </citation>
    <scope>NUCLEOTIDE SEQUENCE [LARGE SCALE GENOMIC DNA]</scope>
    <source>
        <strain evidence="3 4">Ec32</strain>
    </source>
</reference>